<keyword evidence="2" id="KW-0812">Transmembrane</keyword>
<organism evidence="3 4">
    <name type="scientific">Candidatus Gottesmanbacteria bacterium RIFCSPHIGHO2_01_FULL_39_10</name>
    <dbReference type="NCBI Taxonomy" id="1798375"/>
    <lineage>
        <taxon>Bacteria</taxon>
        <taxon>Candidatus Gottesmaniibacteriota</taxon>
    </lineage>
</organism>
<feature type="compositionally biased region" description="Low complexity" evidence="1">
    <location>
        <begin position="94"/>
        <end position="115"/>
    </location>
</feature>
<protein>
    <submittedName>
        <fullName evidence="3">Uncharacterized protein</fullName>
    </submittedName>
</protein>
<feature type="transmembrane region" description="Helical" evidence="2">
    <location>
        <begin position="21"/>
        <end position="43"/>
    </location>
</feature>
<dbReference type="EMBL" id="MFJE01000061">
    <property type="protein sequence ID" value="OGG13070.1"/>
    <property type="molecule type" value="Genomic_DNA"/>
</dbReference>
<keyword evidence="2" id="KW-1133">Transmembrane helix</keyword>
<feature type="region of interest" description="Disordered" evidence="1">
    <location>
        <begin position="61"/>
        <end position="134"/>
    </location>
</feature>
<sequence length="343" mass="37250">MPKKYSLRKSRRKLRSSASEIPTIAVFVIFVSVLLLVFGVKYWNQEPTRVLGLTNQLLAKGGEDDSNDDSSSGKAESGSSNSGSGSRSEDSADDNNSGSSGSSDSQKSSDSSSDQGELEDEDELEFEKEEVEVPENERIRVRSKDGRTRIDITASGVKTRLEIRDDRVIIKAENEDGSETELEDNAFLKIDDRLAKNQIRVATVSGERFILERGAVGAVTTLPISIDLATNQLIVNTPAGQKVLAVLPDQAIQNLIAANTISRLVKSDQLTEIENSRLNLKEIITLGEKNNIPIYEIAGVSDQKLLGFIPVAIPKTVEVAVTTGAVLETQMTLLNQVVDALAF</sequence>
<dbReference type="STRING" id="1798375.A2773_01150"/>
<keyword evidence="2" id="KW-0472">Membrane</keyword>
<dbReference type="Proteomes" id="UP000177383">
    <property type="component" value="Unassembled WGS sequence"/>
</dbReference>
<evidence type="ECO:0000313" key="4">
    <source>
        <dbReference type="Proteomes" id="UP000177383"/>
    </source>
</evidence>
<name>A0A1F5ZKR3_9BACT</name>
<gene>
    <name evidence="3" type="ORF">A2773_01150</name>
</gene>
<reference evidence="3 4" key="1">
    <citation type="journal article" date="2016" name="Nat. Commun.">
        <title>Thousands of microbial genomes shed light on interconnected biogeochemical processes in an aquifer system.</title>
        <authorList>
            <person name="Anantharaman K."/>
            <person name="Brown C.T."/>
            <person name="Hug L.A."/>
            <person name="Sharon I."/>
            <person name="Castelle C.J."/>
            <person name="Probst A.J."/>
            <person name="Thomas B.C."/>
            <person name="Singh A."/>
            <person name="Wilkins M.J."/>
            <person name="Karaoz U."/>
            <person name="Brodie E.L."/>
            <person name="Williams K.H."/>
            <person name="Hubbard S.S."/>
            <person name="Banfield J.F."/>
        </authorList>
    </citation>
    <scope>NUCLEOTIDE SEQUENCE [LARGE SCALE GENOMIC DNA]</scope>
</reference>
<evidence type="ECO:0000256" key="2">
    <source>
        <dbReference type="SAM" id="Phobius"/>
    </source>
</evidence>
<evidence type="ECO:0000313" key="3">
    <source>
        <dbReference type="EMBL" id="OGG13070.1"/>
    </source>
</evidence>
<feature type="compositionally biased region" description="Low complexity" evidence="1">
    <location>
        <begin position="69"/>
        <end position="86"/>
    </location>
</feature>
<evidence type="ECO:0000256" key="1">
    <source>
        <dbReference type="SAM" id="MobiDB-lite"/>
    </source>
</evidence>
<comment type="caution">
    <text evidence="3">The sequence shown here is derived from an EMBL/GenBank/DDBJ whole genome shotgun (WGS) entry which is preliminary data.</text>
</comment>
<feature type="compositionally biased region" description="Acidic residues" evidence="1">
    <location>
        <begin position="116"/>
        <end position="134"/>
    </location>
</feature>
<dbReference type="AlphaFoldDB" id="A0A1F5ZKR3"/>
<proteinExistence type="predicted"/>
<accession>A0A1F5ZKR3</accession>